<accession>A0ABU6WRR0</accession>
<sequence length="128" mass="14807">MTDIVKDLHTTRHPLAFPNIIARLCEAAGISYRAPSSNEAVPKVRPITTAVMENIRYPPHQPPPPRLSLNNTLENVKTKKFYESILAQHASYGLRLRDIEVKQNDMWVMRQILSDKEFPTIRQVYRIK</sequence>
<evidence type="ECO:0000313" key="1">
    <source>
        <dbReference type="EMBL" id="MED6188581.1"/>
    </source>
</evidence>
<dbReference type="EMBL" id="JASCZI010182770">
    <property type="protein sequence ID" value="MED6188581.1"/>
    <property type="molecule type" value="Genomic_DNA"/>
</dbReference>
<gene>
    <name evidence="1" type="ORF">PIB30_087230</name>
</gene>
<organism evidence="1 2">
    <name type="scientific">Stylosanthes scabra</name>
    <dbReference type="NCBI Taxonomy" id="79078"/>
    <lineage>
        <taxon>Eukaryota</taxon>
        <taxon>Viridiplantae</taxon>
        <taxon>Streptophyta</taxon>
        <taxon>Embryophyta</taxon>
        <taxon>Tracheophyta</taxon>
        <taxon>Spermatophyta</taxon>
        <taxon>Magnoliopsida</taxon>
        <taxon>eudicotyledons</taxon>
        <taxon>Gunneridae</taxon>
        <taxon>Pentapetalae</taxon>
        <taxon>rosids</taxon>
        <taxon>fabids</taxon>
        <taxon>Fabales</taxon>
        <taxon>Fabaceae</taxon>
        <taxon>Papilionoideae</taxon>
        <taxon>50 kb inversion clade</taxon>
        <taxon>dalbergioids sensu lato</taxon>
        <taxon>Dalbergieae</taxon>
        <taxon>Pterocarpus clade</taxon>
        <taxon>Stylosanthes</taxon>
    </lineage>
</organism>
<proteinExistence type="predicted"/>
<name>A0ABU6WRR0_9FABA</name>
<evidence type="ECO:0000313" key="2">
    <source>
        <dbReference type="Proteomes" id="UP001341840"/>
    </source>
</evidence>
<comment type="caution">
    <text evidence="1">The sequence shown here is derived from an EMBL/GenBank/DDBJ whole genome shotgun (WGS) entry which is preliminary data.</text>
</comment>
<protein>
    <submittedName>
        <fullName evidence="1">Uncharacterized protein</fullName>
    </submittedName>
</protein>
<reference evidence="1 2" key="1">
    <citation type="journal article" date="2023" name="Plants (Basel)">
        <title>Bridging the Gap: Combining Genomics and Transcriptomics Approaches to Understand Stylosanthes scabra, an Orphan Legume from the Brazilian Caatinga.</title>
        <authorList>
            <person name="Ferreira-Neto J.R.C."/>
            <person name="da Silva M.D."/>
            <person name="Binneck E."/>
            <person name="de Melo N.F."/>
            <person name="da Silva R.H."/>
            <person name="de Melo A.L.T.M."/>
            <person name="Pandolfi V."/>
            <person name="Bustamante F.O."/>
            <person name="Brasileiro-Vidal A.C."/>
            <person name="Benko-Iseppon A.M."/>
        </authorList>
    </citation>
    <scope>NUCLEOTIDE SEQUENCE [LARGE SCALE GENOMIC DNA]</scope>
    <source>
        <tissue evidence="1">Leaves</tissue>
    </source>
</reference>
<dbReference type="Proteomes" id="UP001341840">
    <property type="component" value="Unassembled WGS sequence"/>
</dbReference>
<keyword evidence="2" id="KW-1185">Reference proteome</keyword>